<dbReference type="PANTHER" id="PTHR43201:SF5">
    <property type="entry name" value="MEDIUM-CHAIN ACYL-COA LIGASE ACSF2, MITOCHONDRIAL"/>
    <property type="match status" value="1"/>
</dbReference>
<dbReference type="InterPro" id="IPR020845">
    <property type="entry name" value="AMP-binding_CS"/>
</dbReference>
<evidence type="ECO:0000313" key="7">
    <source>
        <dbReference type="Proteomes" id="UP001482520"/>
    </source>
</evidence>
<dbReference type="PANTHER" id="PTHR43201">
    <property type="entry name" value="ACYL-COA SYNTHETASE"/>
    <property type="match status" value="1"/>
</dbReference>
<organism evidence="6 7">
    <name type="scientific">Nocardioides kribbensis</name>
    <dbReference type="NCBI Taxonomy" id="305517"/>
    <lineage>
        <taxon>Bacteria</taxon>
        <taxon>Bacillati</taxon>
        <taxon>Actinomycetota</taxon>
        <taxon>Actinomycetes</taxon>
        <taxon>Propionibacteriales</taxon>
        <taxon>Nocardioidaceae</taxon>
        <taxon>Nocardioides</taxon>
    </lineage>
</organism>
<dbReference type="Gene3D" id="3.40.50.12780">
    <property type="entry name" value="N-terminal domain of ligase-like"/>
    <property type="match status" value="1"/>
</dbReference>
<evidence type="ECO:0000256" key="3">
    <source>
        <dbReference type="SAM" id="MobiDB-lite"/>
    </source>
</evidence>
<sequence>MLPSVAERQEALEGRHPAWVARRLDEQLDAAVEEFGDRPYVVTDHRSWTYREVADWSRRLARGLVAAGVRPGDLVALVMANHPEFVALKYAIARAGATAVPVNFLNRRDELGYVLRQSGASALVTMDAFRDLDYLDMLDDLAPGWESGGGGAELPDLRAVFVLTGEGRTPRPGARTVEELGGTDEGWEPVTSTGPGAPADVLYTSGTTGSPKGVLLTHDMLLRTAYGSAFGRAFQDGRRVLFSLPMYHVYGYVEGLLATLFVGGSIVPQLTFTPAATLAAIERHHVDDVLLIPTMTQALLDEVETGGPVHDLSSLSSMISSGGVSPTGLWHRIEAVLGPLELTTGYGMSETTASTTVTRPDDPRERRLSTNGRLRDVGVAGDPALGGRLAVYRVVDPATGAVLGVDQVGELQVRGPGVTPGYHRKPEEDAAAFTDDGWLRTGDLGRLDADDYLTLVGRSKDCYRCGGEQVVPKEIEDVLTSHDAVNQAHVVPLPDRRMGEVGVAYVVLRPGRAVDVDELLALCTARLARFKVPRHVVAIGAHEVPVTPSGRPRKFLLAERARAELQPTGAAS</sequence>
<dbReference type="RefSeq" id="WP_349805531.1">
    <property type="nucleotide sequence ID" value="NZ_JBEGDP010000032.1"/>
</dbReference>
<comment type="caution">
    <text evidence="6">The sequence shown here is derived from an EMBL/GenBank/DDBJ whole genome shotgun (WGS) entry which is preliminary data.</text>
</comment>
<evidence type="ECO:0000259" key="5">
    <source>
        <dbReference type="Pfam" id="PF13193"/>
    </source>
</evidence>
<dbReference type="InterPro" id="IPR045851">
    <property type="entry name" value="AMP-bd_C_sf"/>
</dbReference>
<gene>
    <name evidence="6" type="ORF">V6R90_18320</name>
</gene>
<dbReference type="SUPFAM" id="SSF56801">
    <property type="entry name" value="Acetyl-CoA synthetase-like"/>
    <property type="match status" value="1"/>
</dbReference>
<dbReference type="InterPro" id="IPR025110">
    <property type="entry name" value="AMP-bd_C"/>
</dbReference>
<dbReference type="EMBL" id="JBEGDP010000032">
    <property type="protein sequence ID" value="MEQ7849236.1"/>
    <property type="molecule type" value="Genomic_DNA"/>
</dbReference>
<dbReference type="Proteomes" id="UP001482520">
    <property type="component" value="Unassembled WGS sequence"/>
</dbReference>
<proteinExistence type="inferred from homology"/>
<dbReference type="Pfam" id="PF13193">
    <property type="entry name" value="AMP-binding_C"/>
    <property type="match status" value="1"/>
</dbReference>
<evidence type="ECO:0000313" key="6">
    <source>
        <dbReference type="EMBL" id="MEQ7849236.1"/>
    </source>
</evidence>
<feature type="domain" description="AMP-binding enzyme C-terminal" evidence="5">
    <location>
        <begin position="474"/>
        <end position="550"/>
    </location>
</feature>
<evidence type="ECO:0000256" key="1">
    <source>
        <dbReference type="ARBA" id="ARBA00006432"/>
    </source>
</evidence>
<name>A0ABV1P394_9ACTN</name>
<dbReference type="Pfam" id="PF00501">
    <property type="entry name" value="AMP-binding"/>
    <property type="match status" value="1"/>
</dbReference>
<keyword evidence="7" id="KW-1185">Reference proteome</keyword>
<dbReference type="InterPro" id="IPR042099">
    <property type="entry name" value="ANL_N_sf"/>
</dbReference>
<accession>A0ABV1P394</accession>
<reference evidence="6 7" key="1">
    <citation type="submission" date="2024-02" db="EMBL/GenBank/DDBJ databases">
        <title>Full genome sequence of Nocardioides kribbensis.</title>
        <authorList>
            <person name="Poletto B.L."/>
            <person name="Silva G."/>
            <person name="Galante D."/>
            <person name="Campos K.R."/>
            <person name="Santos M.B.N."/>
            <person name="Sacchi C.T."/>
        </authorList>
    </citation>
    <scope>NUCLEOTIDE SEQUENCE [LARGE SCALE GENOMIC DNA]</scope>
    <source>
        <strain evidence="6 7">O4R</strain>
    </source>
</reference>
<evidence type="ECO:0000256" key="2">
    <source>
        <dbReference type="ARBA" id="ARBA00022598"/>
    </source>
</evidence>
<feature type="domain" description="AMP-dependent synthetase/ligase" evidence="4">
    <location>
        <begin position="29"/>
        <end position="423"/>
    </location>
</feature>
<dbReference type="Gene3D" id="3.30.300.30">
    <property type="match status" value="1"/>
</dbReference>
<dbReference type="InterPro" id="IPR000873">
    <property type="entry name" value="AMP-dep_synth/lig_dom"/>
</dbReference>
<evidence type="ECO:0000259" key="4">
    <source>
        <dbReference type="Pfam" id="PF00501"/>
    </source>
</evidence>
<protein>
    <submittedName>
        <fullName evidence="6">AMP-binding protein</fullName>
    </submittedName>
</protein>
<keyword evidence="2" id="KW-0436">Ligase</keyword>
<dbReference type="PROSITE" id="PS00455">
    <property type="entry name" value="AMP_BINDING"/>
    <property type="match status" value="1"/>
</dbReference>
<feature type="region of interest" description="Disordered" evidence="3">
    <location>
        <begin position="171"/>
        <end position="197"/>
    </location>
</feature>
<comment type="similarity">
    <text evidence="1">Belongs to the ATP-dependent AMP-binding enzyme family.</text>
</comment>